<evidence type="ECO:0000313" key="3">
    <source>
        <dbReference type="Proteomes" id="UP000800235"/>
    </source>
</evidence>
<name>A0A9P4NI75_9PEZI</name>
<dbReference type="EMBL" id="MU007093">
    <property type="protein sequence ID" value="KAF2422143.1"/>
    <property type="molecule type" value="Genomic_DNA"/>
</dbReference>
<dbReference type="Proteomes" id="UP000800235">
    <property type="component" value="Unassembled WGS sequence"/>
</dbReference>
<organism evidence="2 3">
    <name type="scientific">Tothia fuscella</name>
    <dbReference type="NCBI Taxonomy" id="1048955"/>
    <lineage>
        <taxon>Eukaryota</taxon>
        <taxon>Fungi</taxon>
        <taxon>Dikarya</taxon>
        <taxon>Ascomycota</taxon>
        <taxon>Pezizomycotina</taxon>
        <taxon>Dothideomycetes</taxon>
        <taxon>Pleosporomycetidae</taxon>
        <taxon>Venturiales</taxon>
        <taxon>Cylindrosympodiaceae</taxon>
        <taxon>Tothia</taxon>
    </lineage>
</organism>
<feature type="transmembrane region" description="Helical" evidence="1">
    <location>
        <begin position="6"/>
        <end position="28"/>
    </location>
</feature>
<keyword evidence="3" id="KW-1185">Reference proteome</keyword>
<keyword evidence="1" id="KW-1133">Transmembrane helix</keyword>
<gene>
    <name evidence="2" type="ORF">EJ08DRAFT_653258</name>
</gene>
<accession>A0A9P4NI75</accession>
<sequence>MAGCLGHVLLTISLLPFLFLIRTLNFLFPVPHSHSLFLKDSPIPRLKMPRQAGVVKHKYSLKNATAGEYCGFFLSG</sequence>
<evidence type="ECO:0000313" key="2">
    <source>
        <dbReference type="EMBL" id="KAF2422143.1"/>
    </source>
</evidence>
<comment type="caution">
    <text evidence="2">The sequence shown here is derived from an EMBL/GenBank/DDBJ whole genome shotgun (WGS) entry which is preliminary data.</text>
</comment>
<keyword evidence="1" id="KW-0472">Membrane</keyword>
<dbReference type="AlphaFoldDB" id="A0A9P4NI75"/>
<reference evidence="2" key="1">
    <citation type="journal article" date="2020" name="Stud. Mycol.">
        <title>101 Dothideomycetes genomes: a test case for predicting lifestyles and emergence of pathogens.</title>
        <authorList>
            <person name="Haridas S."/>
            <person name="Albert R."/>
            <person name="Binder M."/>
            <person name="Bloem J."/>
            <person name="Labutti K."/>
            <person name="Salamov A."/>
            <person name="Andreopoulos B."/>
            <person name="Baker S."/>
            <person name="Barry K."/>
            <person name="Bills G."/>
            <person name="Bluhm B."/>
            <person name="Cannon C."/>
            <person name="Castanera R."/>
            <person name="Culley D."/>
            <person name="Daum C."/>
            <person name="Ezra D."/>
            <person name="Gonzalez J."/>
            <person name="Henrissat B."/>
            <person name="Kuo A."/>
            <person name="Liang C."/>
            <person name="Lipzen A."/>
            <person name="Lutzoni F."/>
            <person name="Magnuson J."/>
            <person name="Mondo S."/>
            <person name="Nolan M."/>
            <person name="Ohm R."/>
            <person name="Pangilinan J."/>
            <person name="Park H.-J."/>
            <person name="Ramirez L."/>
            <person name="Alfaro M."/>
            <person name="Sun H."/>
            <person name="Tritt A."/>
            <person name="Yoshinaga Y."/>
            <person name="Zwiers L.-H."/>
            <person name="Turgeon B."/>
            <person name="Goodwin S."/>
            <person name="Spatafora J."/>
            <person name="Crous P."/>
            <person name="Grigoriev I."/>
        </authorList>
    </citation>
    <scope>NUCLEOTIDE SEQUENCE</scope>
    <source>
        <strain evidence="2">CBS 130266</strain>
    </source>
</reference>
<protein>
    <submittedName>
        <fullName evidence="2">Uncharacterized protein</fullName>
    </submittedName>
</protein>
<proteinExistence type="predicted"/>
<keyword evidence="1" id="KW-0812">Transmembrane</keyword>
<evidence type="ECO:0000256" key="1">
    <source>
        <dbReference type="SAM" id="Phobius"/>
    </source>
</evidence>